<sequence>MAENRSSFQNLGGGVYRVGGAHRSAVTGRYVNSSAAASNPRTTSTEHNNSHGSKPSQG</sequence>
<protein>
    <submittedName>
        <fullName evidence="2">Uncharacterized protein</fullName>
    </submittedName>
</protein>
<dbReference type="EMBL" id="FUZP01000003">
    <property type="protein sequence ID" value="SKC69135.1"/>
    <property type="molecule type" value="Genomic_DNA"/>
</dbReference>
<name>A0A1T5L084_9MICO</name>
<reference evidence="2 3" key="1">
    <citation type="submission" date="2017-02" db="EMBL/GenBank/DDBJ databases">
        <authorList>
            <person name="Peterson S.W."/>
        </authorList>
    </citation>
    <scope>NUCLEOTIDE SEQUENCE [LARGE SCALE GENOMIC DNA]</scope>
    <source>
        <strain evidence="2 3">VKM Ac-2059</strain>
    </source>
</reference>
<evidence type="ECO:0000313" key="2">
    <source>
        <dbReference type="EMBL" id="SKC69135.1"/>
    </source>
</evidence>
<dbReference type="OrthoDB" id="9794834at2"/>
<evidence type="ECO:0000256" key="1">
    <source>
        <dbReference type="SAM" id="MobiDB-lite"/>
    </source>
</evidence>
<keyword evidence="3" id="KW-1185">Reference proteome</keyword>
<feature type="region of interest" description="Disordered" evidence="1">
    <location>
        <begin position="30"/>
        <end position="58"/>
    </location>
</feature>
<accession>A0A1T5L084</accession>
<dbReference type="AlphaFoldDB" id="A0A1T5L084"/>
<dbReference type="Proteomes" id="UP000190857">
    <property type="component" value="Unassembled WGS sequence"/>
</dbReference>
<organism evidence="2 3">
    <name type="scientific">Okibacterium fritillariae</name>
    <dbReference type="NCBI Taxonomy" id="123320"/>
    <lineage>
        <taxon>Bacteria</taxon>
        <taxon>Bacillati</taxon>
        <taxon>Actinomycetota</taxon>
        <taxon>Actinomycetes</taxon>
        <taxon>Micrococcales</taxon>
        <taxon>Microbacteriaceae</taxon>
        <taxon>Okibacterium</taxon>
    </lineage>
</organism>
<proteinExistence type="predicted"/>
<dbReference type="STRING" id="123320.SAMN06309945_2750"/>
<evidence type="ECO:0000313" key="3">
    <source>
        <dbReference type="Proteomes" id="UP000190857"/>
    </source>
</evidence>
<gene>
    <name evidence="2" type="ORF">SAMN06309945_2750</name>
</gene>